<protein>
    <submittedName>
        <fullName evidence="2">OLC1v1015150C1</fullName>
    </submittedName>
</protein>
<name>A0AAV1E626_OLDCO</name>
<dbReference type="AlphaFoldDB" id="A0AAV1E626"/>
<sequence>MASSIPRRRYVQNVGSEAGSVYEVKVNAPPSVEVNVSPSKLVFSEIKQTLSYEVTFTSGSNVLERVDGGINSAFGSLEWSDGVHVVQSPIAVVWSLSSSVASM</sequence>
<organism evidence="2 3">
    <name type="scientific">Oldenlandia corymbosa var. corymbosa</name>
    <dbReference type="NCBI Taxonomy" id="529605"/>
    <lineage>
        <taxon>Eukaryota</taxon>
        <taxon>Viridiplantae</taxon>
        <taxon>Streptophyta</taxon>
        <taxon>Embryophyta</taxon>
        <taxon>Tracheophyta</taxon>
        <taxon>Spermatophyta</taxon>
        <taxon>Magnoliopsida</taxon>
        <taxon>eudicotyledons</taxon>
        <taxon>Gunneridae</taxon>
        <taxon>Pentapetalae</taxon>
        <taxon>asterids</taxon>
        <taxon>lamiids</taxon>
        <taxon>Gentianales</taxon>
        <taxon>Rubiaceae</taxon>
        <taxon>Rubioideae</taxon>
        <taxon>Spermacoceae</taxon>
        <taxon>Hedyotis-Oldenlandia complex</taxon>
        <taxon>Oldenlandia</taxon>
    </lineage>
</organism>
<accession>A0AAV1E626</accession>
<feature type="domain" description="Subtilisin-like protease fibronectin type-III" evidence="1">
    <location>
        <begin position="7"/>
        <end position="92"/>
    </location>
</feature>
<dbReference type="Pfam" id="PF17766">
    <property type="entry name" value="fn3_6"/>
    <property type="match status" value="1"/>
</dbReference>
<evidence type="ECO:0000259" key="1">
    <source>
        <dbReference type="Pfam" id="PF17766"/>
    </source>
</evidence>
<proteinExistence type="predicted"/>
<reference evidence="2" key="1">
    <citation type="submission" date="2023-03" db="EMBL/GenBank/DDBJ databases">
        <authorList>
            <person name="Julca I."/>
        </authorList>
    </citation>
    <scope>NUCLEOTIDE SEQUENCE</scope>
</reference>
<evidence type="ECO:0000313" key="2">
    <source>
        <dbReference type="EMBL" id="CAI9114430.1"/>
    </source>
</evidence>
<gene>
    <name evidence="2" type="ORF">OLC1_LOCUS21192</name>
</gene>
<keyword evidence="3" id="KW-1185">Reference proteome</keyword>
<dbReference type="EMBL" id="OX459124">
    <property type="protein sequence ID" value="CAI9114430.1"/>
    <property type="molecule type" value="Genomic_DNA"/>
</dbReference>
<dbReference type="Gene3D" id="2.60.40.2310">
    <property type="match status" value="1"/>
</dbReference>
<dbReference type="Proteomes" id="UP001161247">
    <property type="component" value="Chromosome 7"/>
</dbReference>
<evidence type="ECO:0000313" key="3">
    <source>
        <dbReference type="Proteomes" id="UP001161247"/>
    </source>
</evidence>
<dbReference type="InterPro" id="IPR041469">
    <property type="entry name" value="Subtilisin-like_FN3"/>
</dbReference>